<organism evidence="2 3">
    <name type="scientific">Mycobacterium avium subsp. hominissuis</name>
    <dbReference type="NCBI Taxonomy" id="439334"/>
    <lineage>
        <taxon>Bacteria</taxon>
        <taxon>Bacillati</taxon>
        <taxon>Actinomycetota</taxon>
        <taxon>Actinomycetes</taxon>
        <taxon>Mycobacteriales</taxon>
        <taxon>Mycobacteriaceae</taxon>
        <taxon>Mycobacterium</taxon>
        <taxon>Mycobacterium avium complex (MAC)</taxon>
    </lineage>
</organism>
<accession>A0AAI8SJW8</accession>
<name>A0AAI8SJW8_MYCAV</name>
<dbReference type="EMBL" id="AP020326">
    <property type="protein sequence ID" value="BBN46540.1"/>
    <property type="molecule type" value="Genomic_DNA"/>
</dbReference>
<dbReference type="AlphaFoldDB" id="A0AAI8SJW8"/>
<reference evidence="2 3" key="1">
    <citation type="submission" date="2019-09" db="EMBL/GenBank/DDBJ databases">
        <title>Complete genome sequence of Mycobacterium avium subsp. hominissuis strain JP-H-1.</title>
        <authorList>
            <person name="Kinoshita Y."/>
            <person name="Niwa H."/>
            <person name="Uchida-Fujii E."/>
            <person name="Nukada T."/>
        </authorList>
    </citation>
    <scope>NUCLEOTIDE SEQUENCE [LARGE SCALE GENOMIC DNA]</scope>
    <source>
        <strain evidence="2 3">JP-H-1</strain>
    </source>
</reference>
<gene>
    <name evidence="2" type="ORF">JPH1_10150</name>
</gene>
<sequence length="86" mass="8999">MTSTVLGTSGSVATGSGGITSMGAGRNTVAGVAIPSDWWRRFSWARGLSRGSVPVFPQFARLAAEEYGAQQVWCKDSFVSRSAGRG</sequence>
<protein>
    <submittedName>
        <fullName evidence="2">Uncharacterized protein</fullName>
    </submittedName>
</protein>
<evidence type="ECO:0000256" key="1">
    <source>
        <dbReference type="SAM" id="MobiDB-lite"/>
    </source>
</evidence>
<feature type="region of interest" description="Disordered" evidence="1">
    <location>
        <begin position="1"/>
        <end position="25"/>
    </location>
</feature>
<evidence type="ECO:0000313" key="3">
    <source>
        <dbReference type="Proteomes" id="UP000327362"/>
    </source>
</evidence>
<dbReference type="Proteomes" id="UP000327362">
    <property type="component" value="Chromosome"/>
</dbReference>
<proteinExistence type="predicted"/>
<feature type="compositionally biased region" description="Low complexity" evidence="1">
    <location>
        <begin position="1"/>
        <end position="14"/>
    </location>
</feature>
<evidence type="ECO:0000313" key="2">
    <source>
        <dbReference type="EMBL" id="BBN46540.1"/>
    </source>
</evidence>